<sequence>MAEYNSYNSAFSKPDPLTFVETNFLTDGCNKSFCSSSLKENRPAETAMTSKKFNDGFAVFKGEKENYPILCEKQINRMNTQKYNSYDSAYPMWGPETVYKRSKCDPLAFPEKKLVTALSDIWDKTFSWSRGYEENRRVDASITSERLDGEFSAFNEENDPSLCDKRNSYRIIRSLWDSNIKETAVGLNKSDIEEKKFNQGFAWSFFPEDGLIGTGIKWNDVSTFNEKKVLSSPEKSKDHYNSSSSYDHDIYKHLLELEVKYLSELHLCQIKILEDPRIHLVDWMIEVCDHFKLFTTTLHIAIYYVDKYLSHKFVEPLQLQLIGTAALLIASKLENGCKTPDISQFAIITGGLCNRQQIGVMEKSILRAMNFDLQPPNSFEFLMMFCSICNIAKPISYLAQYICEIALLYIDVCIQFKPSQIAVAALVLANYVLQETPWPYCLMQFTGYKSRT</sequence>
<protein>
    <submittedName>
        <fullName evidence="6">Cyclin-A1</fullName>
    </submittedName>
</protein>
<dbReference type="Gene3D" id="1.10.472.10">
    <property type="entry name" value="Cyclin-like"/>
    <property type="match status" value="2"/>
</dbReference>
<dbReference type="InterPro" id="IPR004367">
    <property type="entry name" value="Cyclin_C-dom"/>
</dbReference>
<dbReference type="CDD" id="cd20537">
    <property type="entry name" value="CYCLIN_CCNO-like_rpt2"/>
    <property type="match status" value="1"/>
</dbReference>
<keyword evidence="2 4" id="KW-0195">Cyclin</keyword>
<keyword evidence="3" id="KW-0131">Cell cycle</keyword>
<dbReference type="AlphaFoldDB" id="A0AAV4PKY9"/>
<feature type="domain" description="Cyclin-like" evidence="5">
    <location>
        <begin position="282"/>
        <end position="367"/>
    </location>
</feature>
<comment type="caution">
    <text evidence="6">The sequence shown here is derived from an EMBL/GenBank/DDBJ whole genome shotgun (WGS) entry which is preliminary data.</text>
</comment>
<evidence type="ECO:0000256" key="1">
    <source>
        <dbReference type="ARBA" id="ARBA00022618"/>
    </source>
</evidence>
<organism evidence="6 7">
    <name type="scientific">Caerostris extrusa</name>
    <name type="common">Bark spider</name>
    <name type="synonym">Caerostris bankana</name>
    <dbReference type="NCBI Taxonomy" id="172846"/>
    <lineage>
        <taxon>Eukaryota</taxon>
        <taxon>Metazoa</taxon>
        <taxon>Ecdysozoa</taxon>
        <taxon>Arthropoda</taxon>
        <taxon>Chelicerata</taxon>
        <taxon>Arachnida</taxon>
        <taxon>Araneae</taxon>
        <taxon>Araneomorphae</taxon>
        <taxon>Entelegynae</taxon>
        <taxon>Araneoidea</taxon>
        <taxon>Araneidae</taxon>
        <taxon>Caerostris</taxon>
    </lineage>
</organism>
<dbReference type="Proteomes" id="UP001054945">
    <property type="component" value="Unassembled WGS sequence"/>
</dbReference>
<evidence type="ECO:0000313" key="7">
    <source>
        <dbReference type="Proteomes" id="UP001054945"/>
    </source>
</evidence>
<evidence type="ECO:0000256" key="2">
    <source>
        <dbReference type="ARBA" id="ARBA00023127"/>
    </source>
</evidence>
<dbReference type="FunFam" id="1.10.472.10:FF:000001">
    <property type="entry name" value="G2/mitotic-specific cyclin"/>
    <property type="match status" value="1"/>
</dbReference>
<accession>A0AAV4PKY9</accession>
<dbReference type="InterPro" id="IPR039361">
    <property type="entry name" value="Cyclin"/>
</dbReference>
<gene>
    <name evidence="6" type="primary">Ccna1</name>
    <name evidence="6" type="ORF">CEXT_215211</name>
</gene>
<name>A0AAV4PKY9_CAEEX</name>
<dbReference type="SUPFAM" id="SSF47954">
    <property type="entry name" value="Cyclin-like"/>
    <property type="match status" value="2"/>
</dbReference>
<dbReference type="InterPro" id="IPR048258">
    <property type="entry name" value="Cyclins_cyclin-box"/>
</dbReference>
<evidence type="ECO:0000256" key="3">
    <source>
        <dbReference type="ARBA" id="ARBA00023306"/>
    </source>
</evidence>
<dbReference type="InterPro" id="IPR036915">
    <property type="entry name" value="Cyclin-like_sf"/>
</dbReference>
<evidence type="ECO:0000259" key="5">
    <source>
        <dbReference type="SMART" id="SM00385"/>
    </source>
</evidence>
<dbReference type="PANTHER" id="PTHR10177">
    <property type="entry name" value="CYCLINS"/>
    <property type="match status" value="1"/>
</dbReference>
<dbReference type="Pfam" id="PF00134">
    <property type="entry name" value="Cyclin_N"/>
    <property type="match status" value="1"/>
</dbReference>
<dbReference type="GO" id="GO:0000278">
    <property type="term" value="P:mitotic cell cycle"/>
    <property type="evidence" value="ECO:0007669"/>
    <property type="project" value="UniProtKB-ARBA"/>
</dbReference>
<dbReference type="GO" id="GO:0051301">
    <property type="term" value="P:cell division"/>
    <property type="evidence" value="ECO:0007669"/>
    <property type="project" value="UniProtKB-KW"/>
</dbReference>
<keyword evidence="1" id="KW-0132">Cell division</keyword>
<dbReference type="EMBL" id="BPLR01004703">
    <property type="protein sequence ID" value="GIX96843.1"/>
    <property type="molecule type" value="Genomic_DNA"/>
</dbReference>
<proteinExistence type="inferred from homology"/>
<dbReference type="SMART" id="SM00385">
    <property type="entry name" value="CYCLIN"/>
    <property type="match status" value="2"/>
</dbReference>
<feature type="domain" description="Cyclin-like" evidence="5">
    <location>
        <begin position="380"/>
        <end position="449"/>
    </location>
</feature>
<evidence type="ECO:0000256" key="4">
    <source>
        <dbReference type="RuleBase" id="RU000383"/>
    </source>
</evidence>
<dbReference type="PROSITE" id="PS00292">
    <property type="entry name" value="CYCLINS"/>
    <property type="match status" value="1"/>
</dbReference>
<reference evidence="6 7" key="1">
    <citation type="submission" date="2021-06" db="EMBL/GenBank/DDBJ databases">
        <title>Caerostris extrusa draft genome.</title>
        <authorList>
            <person name="Kono N."/>
            <person name="Arakawa K."/>
        </authorList>
    </citation>
    <scope>NUCLEOTIDE SEQUENCE [LARGE SCALE GENOMIC DNA]</scope>
</reference>
<keyword evidence="7" id="KW-1185">Reference proteome</keyword>
<evidence type="ECO:0000313" key="6">
    <source>
        <dbReference type="EMBL" id="GIX96843.1"/>
    </source>
</evidence>
<comment type="similarity">
    <text evidence="4">Belongs to the cyclin family.</text>
</comment>
<dbReference type="InterPro" id="IPR006671">
    <property type="entry name" value="Cyclin_N"/>
</dbReference>
<dbReference type="InterPro" id="IPR013763">
    <property type="entry name" value="Cyclin-like_dom"/>
</dbReference>
<dbReference type="Pfam" id="PF02984">
    <property type="entry name" value="Cyclin_C"/>
    <property type="match status" value="1"/>
</dbReference>